<proteinExistence type="predicted"/>
<organism evidence="1">
    <name type="scientific">Hungatella hathewayi</name>
    <dbReference type="NCBI Taxonomy" id="154046"/>
    <lineage>
        <taxon>Bacteria</taxon>
        <taxon>Bacillati</taxon>
        <taxon>Bacillota</taxon>
        <taxon>Clostridia</taxon>
        <taxon>Lachnospirales</taxon>
        <taxon>Lachnospiraceae</taxon>
        <taxon>Hungatella</taxon>
    </lineage>
</organism>
<evidence type="ECO:0000313" key="1">
    <source>
        <dbReference type="EMBL" id="VYT80465.1"/>
    </source>
</evidence>
<name>A0A6N2ZLQ7_9FIRM</name>
<protein>
    <submittedName>
        <fullName evidence="1">Uncharacterized protein</fullName>
    </submittedName>
</protein>
<gene>
    <name evidence="1" type="ORF">CHLFYP18_05625</name>
</gene>
<reference evidence="1" key="1">
    <citation type="submission" date="2019-11" db="EMBL/GenBank/DDBJ databases">
        <authorList>
            <person name="Feng L."/>
        </authorList>
    </citation>
    <scope>NUCLEOTIDE SEQUENCE</scope>
    <source>
        <strain evidence="1">ChathewayiLFYP18</strain>
    </source>
</reference>
<sequence>MVLTHIEKITVYLNSFKTEQVSVNGESDEI</sequence>
<accession>A0A6N2ZLQ7</accession>
<dbReference type="EMBL" id="CACRUH010000011">
    <property type="protein sequence ID" value="VYT80465.1"/>
    <property type="molecule type" value="Genomic_DNA"/>
</dbReference>
<dbReference type="AlphaFoldDB" id="A0A6N2ZLQ7"/>